<sequence>MKKKHFVAAIGIFSALFLCSFKPSQYEIAVLKYRGGGDWYANPTALTNLIEFCSNELSIDLNKSYQTVEAGSQDLFNYPFVHMTGHGNVEWNNQERENLRNWLNAGGFLHIDDNYGMDKYVRIQLQQLFPNNELREIAADHPIFHQPFDLPEGLPKVHEHDGGSPQAFGIFIEGRLAVFYSFESDLGDGWEDPEVHNDPAPLRQKALKMGANLISYAFNGAVYVQNH</sequence>
<protein>
    <submittedName>
        <fullName evidence="2">DUF4159 domain-containing protein</fullName>
    </submittedName>
</protein>
<keyword evidence="3" id="KW-1185">Reference proteome</keyword>
<proteinExistence type="predicted"/>
<dbReference type="RefSeq" id="WP_151692648.1">
    <property type="nucleotide sequence ID" value="NZ_BMGX01000002.1"/>
</dbReference>
<reference evidence="2 3" key="1">
    <citation type="submission" date="2019-10" db="EMBL/GenBank/DDBJ databases">
        <title>Genome sequence of Phaeocystidibacter marisrubri JCM30614 (type strain).</title>
        <authorList>
            <person name="Bowman J.P."/>
        </authorList>
    </citation>
    <scope>NUCLEOTIDE SEQUENCE [LARGE SCALE GENOMIC DNA]</scope>
    <source>
        <strain evidence="2 3">JCM 30614</strain>
    </source>
</reference>
<comment type="caution">
    <text evidence="2">The sequence shown here is derived from an EMBL/GenBank/DDBJ whole genome shotgun (WGS) entry which is preliminary data.</text>
</comment>
<evidence type="ECO:0000259" key="1">
    <source>
        <dbReference type="Pfam" id="PF13709"/>
    </source>
</evidence>
<name>A0A6L3ZLE6_9FLAO</name>
<dbReference type="Pfam" id="PF13709">
    <property type="entry name" value="DUF4159"/>
    <property type="match status" value="1"/>
</dbReference>
<evidence type="ECO:0000313" key="2">
    <source>
        <dbReference type="EMBL" id="KAB2817960.1"/>
    </source>
</evidence>
<dbReference type="InterPro" id="IPR025297">
    <property type="entry name" value="DUF4159"/>
</dbReference>
<gene>
    <name evidence="2" type="ORF">F8C82_06030</name>
</gene>
<accession>A0A6L3ZLE6</accession>
<feature type="domain" description="DUF4159" evidence="1">
    <location>
        <begin position="28"/>
        <end position="218"/>
    </location>
</feature>
<organism evidence="2 3">
    <name type="scientific">Phaeocystidibacter marisrubri</name>
    <dbReference type="NCBI Taxonomy" id="1577780"/>
    <lineage>
        <taxon>Bacteria</taxon>
        <taxon>Pseudomonadati</taxon>
        <taxon>Bacteroidota</taxon>
        <taxon>Flavobacteriia</taxon>
        <taxon>Flavobacteriales</taxon>
        <taxon>Phaeocystidibacteraceae</taxon>
        <taxon>Phaeocystidibacter</taxon>
    </lineage>
</organism>
<dbReference type="AlphaFoldDB" id="A0A6L3ZLE6"/>
<evidence type="ECO:0000313" key="3">
    <source>
        <dbReference type="Proteomes" id="UP000484164"/>
    </source>
</evidence>
<dbReference type="Proteomes" id="UP000484164">
    <property type="component" value="Unassembled WGS sequence"/>
</dbReference>
<dbReference type="EMBL" id="WBVQ01000001">
    <property type="protein sequence ID" value="KAB2817960.1"/>
    <property type="molecule type" value="Genomic_DNA"/>
</dbReference>
<dbReference type="OrthoDB" id="9804083at2"/>
<dbReference type="Gene3D" id="3.40.50.12140">
    <property type="entry name" value="Domain of unknown function DUF4159"/>
    <property type="match status" value="1"/>
</dbReference>